<dbReference type="RefSeq" id="XP_043188002.1">
    <property type="nucleotide sequence ID" value="XM_043322179.1"/>
</dbReference>
<dbReference type="AlphaFoldDB" id="A0A8H8PAX2"/>
<organism evidence="1 2">
    <name type="scientific">Rhizoctonia solani</name>
    <dbReference type="NCBI Taxonomy" id="456999"/>
    <lineage>
        <taxon>Eukaryota</taxon>
        <taxon>Fungi</taxon>
        <taxon>Dikarya</taxon>
        <taxon>Basidiomycota</taxon>
        <taxon>Agaricomycotina</taxon>
        <taxon>Agaricomycetes</taxon>
        <taxon>Cantharellales</taxon>
        <taxon>Ceratobasidiaceae</taxon>
        <taxon>Rhizoctonia</taxon>
    </lineage>
</organism>
<name>A0A8H8PAX2_9AGAM</name>
<reference evidence="1" key="1">
    <citation type="submission" date="2020-05" db="EMBL/GenBank/DDBJ databases">
        <title>Evolutionary and genomic comparisons of hybrid uninucleate and nonhybrid Rhizoctonia fungi.</title>
        <authorList>
            <person name="Li C."/>
            <person name="Chen X."/>
        </authorList>
    </citation>
    <scope>NUCLEOTIDE SEQUENCE</scope>
    <source>
        <strain evidence="1">AG-1 IA</strain>
    </source>
</reference>
<dbReference type="Proteomes" id="UP000650533">
    <property type="component" value="Chromosome 16"/>
</dbReference>
<accession>A0A8H8PAX2</accession>
<dbReference type="EMBL" id="CP059673">
    <property type="protein sequence ID" value="QRW27765.1"/>
    <property type="molecule type" value="Genomic_DNA"/>
</dbReference>
<dbReference type="KEGG" id="rsx:RhiXN_02360"/>
<sequence>MSGAGGLCPTLESYSRLGNSGSGVSPLVGVFARLCGGSIPHQNTIQNLEMQRKLSNLNVENILQVAAGFAHATEAVPYQFVNSRPFLTLPFTFNCPLPAKSL</sequence>
<evidence type="ECO:0000313" key="1">
    <source>
        <dbReference type="EMBL" id="QRW27765.1"/>
    </source>
</evidence>
<dbReference type="GeneID" id="67024642"/>
<protein>
    <submittedName>
        <fullName evidence="1">Uncharacterized protein</fullName>
    </submittedName>
</protein>
<gene>
    <name evidence="1" type="ORF">RhiXN_02360</name>
</gene>
<evidence type="ECO:0000313" key="2">
    <source>
        <dbReference type="Proteomes" id="UP000650533"/>
    </source>
</evidence>
<proteinExistence type="predicted"/>